<keyword evidence="2" id="KW-1185">Reference proteome</keyword>
<evidence type="ECO:0000313" key="2">
    <source>
        <dbReference type="Proteomes" id="UP000824120"/>
    </source>
</evidence>
<gene>
    <name evidence="1" type="ORF">H5410_053127</name>
</gene>
<comment type="caution">
    <text evidence="1">The sequence shown here is derived from an EMBL/GenBank/DDBJ whole genome shotgun (WGS) entry which is preliminary data.</text>
</comment>
<dbReference type="Proteomes" id="UP000824120">
    <property type="component" value="Chromosome 10"/>
</dbReference>
<reference evidence="1 2" key="1">
    <citation type="submission" date="2020-09" db="EMBL/GenBank/DDBJ databases">
        <title>De no assembly of potato wild relative species, Solanum commersonii.</title>
        <authorList>
            <person name="Cho K."/>
        </authorList>
    </citation>
    <scope>NUCLEOTIDE SEQUENCE [LARGE SCALE GENOMIC DNA]</scope>
    <source>
        <strain evidence="1">LZ3.2</strain>
        <tissue evidence="1">Leaf</tissue>
    </source>
</reference>
<accession>A0A9J5X5E1</accession>
<organism evidence="1 2">
    <name type="scientific">Solanum commersonii</name>
    <name type="common">Commerson's wild potato</name>
    <name type="synonym">Commerson's nightshade</name>
    <dbReference type="NCBI Taxonomy" id="4109"/>
    <lineage>
        <taxon>Eukaryota</taxon>
        <taxon>Viridiplantae</taxon>
        <taxon>Streptophyta</taxon>
        <taxon>Embryophyta</taxon>
        <taxon>Tracheophyta</taxon>
        <taxon>Spermatophyta</taxon>
        <taxon>Magnoliopsida</taxon>
        <taxon>eudicotyledons</taxon>
        <taxon>Gunneridae</taxon>
        <taxon>Pentapetalae</taxon>
        <taxon>asterids</taxon>
        <taxon>lamiids</taxon>
        <taxon>Solanales</taxon>
        <taxon>Solanaceae</taxon>
        <taxon>Solanoideae</taxon>
        <taxon>Solaneae</taxon>
        <taxon>Solanum</taxon>
    </lineage>
</organism>
<proteinExistence type="predicted"/>
<evidence type="ECO:0000313" key="1">
    <source>
        <dbReference type="EMBL" id="KAG5582500.1"/>
    </source>
</evidence>
<dbReference type="EMBL" id="JACXVP010000010">
    <property type="protein sequence ID" value="KAG5582500.1"/>
    <property type="molecule type" value="Genomic_DNA"/>
</dbReference>
<sequence length="139" mass="16267">MVQEGQALRNKIIQEKYDNGDPLTTKTTTSRYVLYPDIFNPNNQKEAIIGEVWLNQGCRCTFRRLGIVMKNSLLQQHTRKGEFNFVLDVTYIGRNQRQSTISLHYEVAVCLWRIFINLRGIIWVMPRKITQVLDCCSIE</sequence>
<name>A0A9J5X5E1_SOLCO</name>
<protein>
    <submittedName>
        <fullName evidence="1">Uncharacterized protein</fullName>
    </submittedName>
</protein>
<dbReference type="AlphaFoldDB" id="A0A9J5X5E1"/>